<dbReference type="GO" id="GO:0005524">
    <property type="term" value="F:ATP binding"/>
    <property type="evidence" value="ECO:0007669"/>
    <property type="project" value="UniProtKB-KW"/>
</dbReference>
<evidence type="ECO:0000256" key="3">
    <source>
        <dbReference type="ARBA" id="ARBA00012438"/>
    </source>
</evidence>
<reference evidence="17" key="1">
    <citation type="journal article" date="2018" name="Sci. Rep.">
        <title>Lignite coal burning seam in the remote Altai Mountains harbors a hydrogen-driven thermophilic microbial community.</title>
        <authorList>
            <person name="Kadnikov V.V."/>
            <person name="Mardanov A.V."/>
            <person name="Ivasenko D.A."/>
            <person name="Antsiferov D.V."/>
            <person name="Beletsky A.V."/>
            <person name="Karnachuk O.V."/>
            <person name="Ravin N.V."/>
        </authorList>
    </citation>
    <scope>NUCLEOTIDE SEQUENCE [LARGE SCALE GENOMIC DNA]</scope>
</reference>
<keyword evidence="6 14" id="KW-0812">Transmembrane</keyword>
<dbReference type="GO" id="GO:0005886">
    <property type="term" value="C:plasma membrane"/>
    <property type="evidence" value="ECO:0007669"/>
    <property type="project" value="UniProtKB-SubCell"/>
</dbReference>
<protein>
    <recommendedName>
        <fullName evidence="3">histidine kinase</fullName>
        <ecNumber evidence="3">2.7.13.3</ecNumber>
    </recommendedName>
</protein>
<evidence type="ECO:0000256" key="1">
    <source>
        <dbReference type="ARBA" id="ARBA00000085"/>
    </source>
</evidence>
<gene>
    <name evidence="16" type="ORF">BSOLF_2025</name>
</gene>
<evidence type="ECO:0000256" key="2">
    <source>
        <dbReference type="ARBA" id="ARBA00004651"/>
    </source>
</evidence>
<evidence type="ECO:0000256" key="13">
    <source>
        <dbReference type="SAM" id="MobiDB-lite"/>
    </source>
</evidence>
<dbReference type="EMBL" id="PEBX01000010">
    <property type="protein sequence ID" value="PTQ57260.1"/>
    <property type="molecule type" value="Genomic_DNA"/>
</dbReference>
<dbReference type="PANTHER" id="PTHR45453:SF2">
    <property type="entry name" value="HISTIDINE KINASE"/>
    <property type="match status" value="1"/>
</dbReference>
<evidence type="ECO:0000313" key="17">
    <source>
        <dbReference type="Proteomes" id="UP000244338"/>
    </source>
</evidence>
<organism evidence="16 17">
    <name type="scientific">Candidatus Carbonibacillus altaicus</name>
    <dbReference type="NCBI Taxonomy" id="2163959"/>
    <lineage>
        <taxon>Bacteria</taxon>
        <taxon>Bacillati</taxon>
        <taxon>Bacillota</taxon>
        <taxon>Bacilli</taxon>
        <taxon>Bacillales</taxon>
        <taxon>Candidatus Carbonibacillus</taxon>
    </lineage>
</organism>
<comment type="subcellular location">
    <subcellularLocation>
        <location evidence="2">Cell membrane</location>
        <topology evidence="2">Multi-pass membrane protein</topology>
    </subcellularLocation>
</comment>
<dbReference type="GO" id="GO:0000155">
    <property type="term" value="F:phosphorelay sensor kinase activity"/>
    <property type="evidence" value="ECO:0007669"/>
    <property type="project" value="TreeGrafter"/>
</dbReference>
<feature type="transmembrane region" description="Helical" evidence="14">
    <location>
        <begin position="5"/>
        <end position="23"/>
    </location>
</feature>
<accession>A0A2R6Y3K3</accession>
<dbReference type="PRINTS" id="PR00344">
    <property type="entry name" value="BCTRLSENSOR"/>
</dbReference>
<keyword evidence="10 14" id="KW-1133">Transmembrane helix</keyword>
<evidence type="ECO:0000313" key="16">
    <source>
        <dbReference type="EMBL" id="PTQ57260.1"/>
    </source>
</evidence>
<evidence type="ECO:0000259" key="15">
    <source>
        <dbReference type="PROSITE" id="PS50109"/>
    </source>
</evidence>
<keyword evidence="11" id="KW-0902">Two-component regulatory system</keyword>
<keyword evidence="9" id="KW-0067">ATP-binding</keyword>
<dbReference type="InterPro" id="IPR004358">
    <property type="entry name" value="Sig_transdc_His_kin-like_C"/>
</dbReference>
<dbReference type="GO" id="GO:0016036">
    <property type="term" value="P:cellular response to phosphate starvation"/>
    <property type="evidence" value="ECO:0007669"/>
    <property type="project" value="TreeGrafter"/>
</dbReference>
<evidence type="ECO:0000256" key="14">
    <source>
        <dbReference type="SAM" id="Phobius"/>
    </source>
</evidence>
<dbReference type="InterPro" id="IPR003594">
    <property type="entry name" value="HATPase_dom"/>
</dbReference>
<dbReference type="AlphaFoldDB" id="A0A2R6Y3K3"/>
<dbReference type="Gene3D" id="3.30.565.10">
    <property type="entry name" value="Histidine kinase-like ATPase, C-terminal domain"/>
    <property type="match status" value="1"/>
</dbReference>
<comment type="catalytic activity">
    <reaction evidence="1">
        <text>ATP + protein L-histidine = ADP + protein N-phospho-L-histidine.</text>
        <dbReference type="EC" id="2.7.13.3"/>
    </reaction>
</comment>
<keyword evidence="12 14" id="KW-0472">Membrane</keyword>
<evidence type="ECO:0000256" key="6">
    <source>
        <dbReference type="ARBA" id="ARBA00022692"/>
    </source>
</evidence>
<feature type="region of interest" description="Disordered" evidence="13">
    <location>
        <begin position="319"/>
        <end position="341"/>
    </location>
</feature>
<keyword evidence="5" id="KW-0808">Transferase</keyword>
<keyword evidence="8 16" id="KW-0418">Kinase</keyword>
<name>A0A2R6Y3K3_9BACL</name>
<feature type="transmembrane region" description="Helical" evidence="14">
    <location>
        <begin position="35"/>
        <end position="56"/>
    </location>
</feature>
<dbReference type="PROSITE" id="PS50109">
    <property type="entry name" value="HIS_KIN"/>
    <property type="match status" value="1"/>
</dbReference>
<dbReference type="SUPFAM" id="SSF55874">
    <property type="entry name" value="ATPase domain of HSP90 chaperone/DNA topoisomerase II/histidine kinase"/>
    <property type="match status" value="1"/>
</dbReference>
<keyword evidence="4" id="KW-1003">Cell membrane</keyword>
<evidence type="ECO:0000256" key="5">
    <source>
        <dbReference type="ARBA" id="ARBA00022679"/>
    </source>
</evidence>
<evidence type="ECO:0000256" key="9">
    <source>
        <dbReference type="ARBA" id="ARBA00022840"/>
    </source>
</evidence>
<feature type="domain" description="Histidine kinase" evidence="15">
    <location>
        <begin position="124"/>
        <end position="441"/>
    </location>
</feature>
<evidence type="ECO:0000256" key="4">
    <source>
        <dbReference type="ARBA" id="ARBA00022475"/>
    </source>
</evidence>
<dbReference type="InterPro" id="IPR005467">
    <property type="entry name" value="His_kinase_dom"/>
</dbReference>
<dbReference type="Proteomes" id="UP000244338">
    <property type="component" value="Unassembled WGS sequence"/>
</dbReference>
<sequence length="461" mass="51383">MSYRIWFLSFIGLILALFTFVLYESVTGVTFPWQALLYAFAVALIVWAIGFTWEMYVRKKRMRAWRTWLHVPNDRFLSLTPDTNGASRLEMMIIDGLRRRDKLWRDRLSAQDDKLTFLHALSLRFAHQLKTPLAALSLLLEEARARSDKNELEAAWPSLEQAMRVELDRSSALLQQMISTARITHIDADLTISRFSVEELLREVINAYRASWIAHHIYPRLIIDFASPKDDLGGHDWITGDRKMEGARKVESTVLQEGRENPSGAGRRRDTVVSDRKWLRLMFEQIIQNALKYGRKESDPQATFLIFLGEHLSSELTNGLSSSPSAVGVAEASSGSSSVSSSVTASVPSSVSLSGPSGGPLSASQSIHVAFIDSGPGIPESDLNRLFEPFYTGESGRKQSASTGLGLYLAKEAARAIGAQLNIETCLGVGTTVHVIIPRDHFYAPAMHTQMTETHHGPHDE</sequence>
<dbReference type="EC" id="2.7.13.3" evidence="3"/>
<evidence type="ECO:0000256" key="11">
    <source>
        <dbReference type="ARBA" id="ARBA00023012"/>
    </source>
</evidence>
<dbReference type="InterPro" id="IPR050351">
    <property type="entry name" value="BphY/WalK/GraS-like"/>
</dbReference>
<evidence type="ECO:0000256" key="8">
    <source>
        <dbReference type="ARBA" id="ARBA00022777"/>
    </source>
</evidence>
<dbReference type="Pfam" id="PF02518">
    <property type="entry name" value="HATPase_c"/>
    <property type="match status" value="1"/>
</dbReference>
<feature type="compositionally biased region" description="Low complexity" evidence="13">
    <location>
        <begin position="321"/>
        <end position="341"/>
    </location>
</feature>
<proteinExistence type="predicted"/>
<dbReference type="InterPro" id="IPR036890">
    <property type="entry name" value="HATPase_C_sf"/>
</dbReference>
<keyword evidence="7" id="KW-0547">Nucleotide-binding</keyword>
<dbReference type="PANTHER" id="PTHR45453">
    <property type="entry name" value="PHOSPHATE REGULON SENSOR PROTEIN PHOR"/>
    <property type="match status" value="1"/>
</dbReference>
<comment type="caution">
    <text evidence="16">The sequence shown here is derived from an EMBL/GenBank/DDBJ whole genome shotgun (WGS) entry which is preliminary data.</text>
</comment>
<evidence type="ECO:0000256" key="10">
    <source>
        <dbReference type="ARBA" id="ARBA00022989"/>
    </source>
</evidence>
<evidence type="ECO:0000256" key="12">
    <source>
        <dbReference type="ARBA" id="ARBA00023136"/>
    </source>
</evidence>
<dbReference type="GO" id="GO:0004721">
    <property type="term" value="F:phosphoprotein phosphatase activity"/>
    <property type="evidence" value="ECO:0007669"/>
    <property type="project" value="TreeGrafter"/>
</dbReference>
<evidence type="ECO:0000256" key="7">
    <source>
        <dbReference type="ARBA" id="ARBA00022741"/>
    </source>
</evidence>
<dbReference type="SMART" id="SM00387">
    <property type="entry name" value="HATPase_c"/>
    <property type="match status" value="1"/>
</dbReference>